<feature type="transmembrane region" description="Helical" evidence="1">
    <location>
        <begin position="40"/>
        <end position="57"/>
    </location>
</feature>
<feature type="transmembrane region" description="Helical" evidence="1">
    <location>
        <begin position="384"/>
        <end position="401"/>
    </location>
</feature>
<dbReference type="Proteomes" id="UP001292913">
    <property type="component" value="Unassembled WGS sequence"/>
</dbReference>
<protein>
    <recommendedName>
        <fullName evidence="4">O-antigen ligase domain-containing protein</fullName>
    </recommendedName>
</protein>
<accession>A0ABU5HYY6</accession>
<sequence length="466" mass="53568">MFVIGNELLKLVLIDSLILLIAIIISSIYISKKSIGKEKIALYIYMIVTFSIYNIYVKPVQDYLLPIPRTYIFYQKIVAGLSIYDFFSIGLCGMLLIRYFILKRDKGIFKQSNVIMWIWRRDVYILVLSFGGFYLYMLTGNPTDYMIQLRTLRGVITGFICVYITMLILKKYDKEQDIRRLLSILFFLNFMNVLSQVISSFFLQSISWQRGGHSVVLLDQSESYMSLFLLPLIIAKNKIISKWMVFTAYVIILLQVYNYVKMLYLNAALLLILLVIIGLMGGRISRRIRNLSMLIGIAVFIFALFFINSSKGDKMSRVGQNNSLMVAFQNNPVNIIFGIGDGGLIIRQTMSEDGGERRVVDSENEKYSQYQAEYQVPYLGTLKTSGILGMVFIVYYLVLLLKLTCRVQQKYGWYYCAALGLFLIVVSVGRLMIIAEPQIPIFLCEAYIIYALLLRVELLRLPNAVA</sequence>
<feature type="transmembrane region" description="Helical" evidence="1">
    <location>
        <begin position="151"/>
        <end position="169"/>
    </location>
</feature>
<evidence type="ECO:0008006" key="4">
    <source>
        <dbReference type="Google" id="ProtNLM"/>
    </source>
</evidence>
<feature type="transmembrane region" description="Helical" evidence="1">
    <location>
        <begin position="439"/>
        <end position="456"/>
    </location>
</feature>
<organism evidence="2 3">
    <name type="scientific">Bacteroides vicugnae</name>
    <dbReference type="NCBI Taxonomy" id="3037989"/>
    <lineage>
        <taxon>Bacteria</taxon>
        <taxon>Pseudomonadati</taxon>
        <taxon>Bacteroidota</taxon>
        <taxon>Bacteroidia</taxon>
        <taxon>Bacteroidales</taxon>
        <taxon>Bacteroidaceae</taxon>
        <taxon>Bacteroides</taxon>
    </lineage>
</organism>
<keyword evidence="3" id="KW-1185">Reference proteome</keyword>
<feature type="transmembrane region" description="Helical" evidence="1">
    <location>
        <begin position="122"/>
        <end position="139"/>
    </location>
</feature>
<comment type="caution">
    <text evidence="2">The sequence shown here is derived from an EMBL/GenBank/DDBJ whole genome shotgun (WGS) entry which is preliminary data.</text>
</comment>
<feature type="transmembrane region" description="Helical" evidence="1">
    <location>
        <begin position="181"/>
        <end position="203"/>
    </location>
</feature>
<reference evidence="2 3" key="1">
    <citation type="submission" date="2023-04" db="EMBL/GenBank/DDBJ databases">
        <title>Bacteroides pacosi sp. nov., isolated from the fecal material of an alpaca.</title>
        <authorList>
            <person name="Miller S."/>
            <person name="Hendry M."/>
            <person name="King J."/>
            <person name="Sankaranarayanan K."/>
            <person name="Lawson P.A."/>
        </authorList>
    </citation>
    <scope>NUCLEOTIDE SEQUENCE [LARGE SCALE GENOMIC DNA]</scope>
    <source>
        <strain evidence="2 3">A2-P53</strain>
    </source>
</reference>
<feature type="transmembrane region" description="Helical" evidence="1">
    <location>
        <begin position="413"/>
        <end position="433"/>
    </location>
</feature>
<keyword evidence="1" id="KW-0812">Transmembrane</keyword>
<gene>
    <name evidence="2" type="ORF">QHG74_20695</name>
</gene>
<dbReference type="RefSeq" id="WP_320975321.1">
    <property type="nucleotide sequence ID" value="NZ_JARZAK010000019.1"/>
</dbReference>
<feature type="transmembrane region" description="Helical" evidence="1">
    <location>
        <begin position="263"/>
        <end position="281"/>
    </location>
</feature>
<keyword evidence="1" id="KW-0472">Membrane</keyword>
<proteinExistence type="predicted"/>
<dbReference type="EMBL" id="JARZAK010000019">
    <property type="protein sequence ID" value="MDY7260135.1"/>
    <property type="molecule type" value="Genomic_DNA"/>
</dbReference>
<feature type="transmembrane region" description="Helical" evidence="1">
    <location>
        <begin position="288"/>
        <end position="307"/>
    </location>
</feature>
<keyword evidence="1" id="KW-1133">Transmembrane helix</keyword>
<name>A0ABU5HYY6_9BACE</name>
<evidence type="ECO:0000313" key="2">
    <source>
        <dbReference type="EMBL" id="MDY7260135.1"/>
    </source>
</evidence>
<evidence type="ECO:0000256" key="1">
    <source>
        <dbReference type="SAM" id="Phobius"/>
    </source>
</evidence>
<feature type="transmembrane region" description="Helical" evidence="1">
    <location>
        <begin position="77"/>
        <end position="101"/>
    </location>
</feature>
<evidence type="ECO:0000313" key="3">
    <source>
        <dbReference type="Proteomes" id="UP001292913"/>
    </source>
</evidence>
<feature type="transmembrane region" description="Helical" evidence="1">
    <location>
        <begin position="12"/>
        <end position="31"/>
    </location>
</feature>